<sequence>MFFPYFVAHLRSSAKWVCQVAVMLWVLSRRSIFAFVCLALLSNFRPVAGIAEGAGAAHGNAIHVSGSVQATEGGTSRPLAVQDPVFVRDVVSTGDKARADLLFPSGLVLQLGAQTSIALTELVEAAGFAFDLAQGAILVDKPPASSAVPLTIDSVFGRVAVRGTSFFVGPSRGSFSVFVARGHVEVTAGGATVTVAEGQGVSIAEPGAVPGTVSVWSAERVAEALSQFD</sequence>
<dbReference type="AlphaFoldDB" id="A0A4S3M6A8"/>
<gene>
    <name evidence="2" type="ORF">E7681_14260</name>
</gene>
<dbReference type="OrthoDB" id="8443045at2"/>
<dbReference type="Pfam" id="PF04773">
    <property type="entry name" value="FecR"/>
    <property type="match status" value="1"/>
</dbReference>
<name>A0A4S3M6A8_9RHOB</name>
<dbReference type="EMBL" id="SSMD01000007">
    <property type="protein sequence ID" value="THD72588.1"/>
    <property type="molecule type" value="Genomic_DNA"/>
</dbReference>
<keyword evidence="3" id="KW-1185">Reference proteome</keyword>
<dbReference type="InterPro" id="IPR006860">
    <property type="entry name" value="FecR"/>
</dbReference>
<feature type="domain" description="FecR protein" evidence="1">
    <location>
        <begin position="89"/>
        <end position="185"/>
    </location>
</feature>
<dbReference type="Proteomes" id="UP000306113">
    <property type="component" value="Unassembled WGS sequence"/>
</dbReference>
<dbReference type="PANTHER" id="PTHR38731:SF3">
    <property type="entry name" value="BLL6125 PROTEIN"/>
    <property type="match status" value="1"/>
</dbReference>
<comment type="caution">
    <text evidence="2">The sequence shown here is derived from an EMBL/GenBank/DDBJ whole genome shotgun (WGS) entry which is preliminary data.</text>
</comment>
<proteinExistence type="predicted"/>
<evidence type="ECO:0000259" key="1">
    <source>
        <dbReference type="Pfam" id="PF04773"/>
    </source>
</evidence>
<dbReference type="Gene3D" id="2.60.120.1440">
    <property type="match status" value="1"/>
</dbReference>
<reference evidence="2 3" key="1">
    <citation type="submission" date="2019-04" db="EMBL/GenBank/DDBJ databases">
        <title>Draft genome sequence of Youngimonas vesicularis.</title>
        <authorList>
            <person name="Hameed A."/>
        </authorList>
    </citation>
    <scope>NUCLEOTIDE SEQUENCE [LARGE SCALE GENOMIC DNA]</scope>
    <source>
        <strain evidence="2 3">CC-AMW-E</strain>
    </source>
</reference>
<organism evidence="2 3">
    <name type="scientific">Thalassobius vesicularis</name>
    <dbReference type="NCBI Taxonomy" id="1294297"/>
    <lineage>
        <taxon>Bacteria</taxon>
        <taxon>Pseudomonadati</taxon>
        <taxon>Pseudomonadota</taxon>
        <taxon>Alphaproteobacteria</taxon>
        <taxon>Rhodobacterales</taxon>
        <taxon>Roseobacteraceae</taxon>
        <taxon>Thalassovita</taxon>
    </lineage>
</organism>
<dbReference type="PANTHER" id="PTHR38731">
    <property type="entry name" value="LIPL45-RELATED LIPOPROTEIN-RELATED"/>
    <property type="match status" value="1"/>
</dbReference>
<accession>A0A4S3M6A8</accession>
<protein>
    <recommendedName>
        <fullName evidence="1">FecR protein domain-containing protein</fullName>
    </recommendedName>
</protein>
<evidence type="ECO:0000313" key="3">
    <source>
        <dbReference type="Proteomes" id="UP000306113"/>
    </source>
</evidence>
<evidence type="ECO:0000313" key="2">
    <source>
        <dbReference type="EMBL" id="THD72588.1"/>
    </source>
</evidence>